<dbReference type="AlphaFoldDB" id="A0AAD5XR36"/>
<evidence type="ECO:0000256" key="1">
    <source>
        <dbReference type="ARBA" id="ARBA00010396"/>
    </source>
</evidence>
<evidence type="ECO:0000256" key="5">
    <source>
        <dbReference type="SAM" id="MobiDB-lite"/>
    </source>
</evidence>
<dbReference type="Proteomes" id="UP001212152">
    <property type="component" value="Unassembled WGS sequence"/>
</dbReference>
<dbReference type="Pfam" id="PF01795">
    <property type="entry name" value="Methyltransf_5"/>
    <property type="match status" value="1"/>
</dbReference>
<dbReference type="EMBL" id="JADGJQ010000003">
    <property type="protein sequence ID" value="KAJ3184724.1"/>
    <property type="molecule type" value="Genomic_DNA"/>
</dbReference>
<comment type="similarity">
    <text evidence="1">Belongs to the methyltransferase superfamily. RsmH family.</text>
</comment>
<sequence length="269" mass="29490">MRMNATGDVSNNNASLHNTLTAEAIVNNFAESELANIIYTYGEERKSRGIARAIVSARKNAPITTTTRLAEIVAGVVGGAGRARGSVSSSAHHRGDAAVKRHPAVRTFQALRIYINDELGQLEAGLRAAEHLLLPGGALVVVTFHSLEDRIAKQFLLRCATASSAAEQSRSADDQVPPFREMDALDIDLMHRRGADGQSSDTDSLKLKGRRRREKIEQKASQHRNWDDQANAWSEESSEPSFELVTRRTGEFWGSCLSDPDTPLVRQLC</sequence>
<keyword evidence="3" id="KW-0808">Transferase</keyword>
<name>A0AAD5XR36_9FUNG</name>
<gene>
    <name evidence="6" type="ORF">HDU87_004128</name>
</gene>
<organism evidence="6 7">
    <name type="scientific">Geranomyces variabilis</name>
    <dbReference type="NCBI Taxonomy" id="109894"/>
    <lineage>
        <taxon>Eukaryota</taxon>
        <taxon>Fungi</taxon>
        <taxon>Fungi incertae sedis</taxon>
        <taxon>Chytridiomycota</taxon>
        <taxon>Chytridiomycota incertae sedis</taxon>
        <taxon>Chytridiomycetes</taxon>
        <taxon>Spizellomycetales</taxon>
        <taxon>Powellomycetaceae</taxon>
        <taxon>Geranomyces</taxon>
    </lineage>
</organism>
<evidence type="ECO:0000256" key="3">
    <source>
        <dbReference type="ARBA" id="ARBA00022679"/>
    </source>
</evidence>
<keyword evidence="7" id="KW-1185">Reference proteome</keyword>
<evidence type="ECO:0000256" key="4">
    <source>
        <dbReference type="ARBA" id="ARBA00022691"/>
    </source>
</evidence>
<comment type="caution">
    <text evidence="6">The sequence shown here is derived from an EMBL/GenBank/DDBJ whole genome shotgun (WGS) entry which is preliminary data.</text>
</comment>
<dbReference type="PANTHER" id="PTHR11265:SF0">
    <property type="entry name" value="12S RRNA N4-METHYLCYTIDINE METHYLTRANSFERASE"/>
    <property type="match status" value="1"/>
</dbReference>
<dbReference type="GO" id="GO:0071424">
    <property type="term" value="F:rRNA (cytosine-N4-)-methyltransferase activity"/>
    <property type="evidence" value="ECO:0007669"/>
    <property type="project" value="TreeGrafter"/>
</dbReference>
<evidence type="ECO:0000256" key="2">
    <source>
        <dbReference type="ARBA" id="ARBA00022603"/>
    </source>
</evidence>
<feature type="compositionally biased region" description="Basic and acidic residues" evidence="5">
    <location>
        <begin position="214"/>
        <end position="227"/>
    </location>
</feature>
<dbReference type="SUPFAM" id="SSF53335">
    <property type="entry name" value="S-adenosyl-L-methionine-dependent methyltransferases"/>
    <property type="match status" value="1"/>
</dbReference>
<protein>
    <submittedName>
        <fullName evidence="6">Uncharacterized protein</fullName>
    </submittedName>
</protein>
<reference evidence="6" key="1">
    <citation type="submission" date="2020-05" db="EMBL/GenBank/DDBJ databases">
        <title>Phylogenomic resolution of chytrid fungi.</title>
        <authorList>
            <person name="Stajich J.E."/>
            <person name="Amses K."/>
            <person name="Simmons R."/>
            <person name="Seto K."/>
            <person name="Myers J."/>
            <person name="Bonds A."/>
            <person name="Quandt C.A."/>
            <person name="Barry K."/>
            <person name="Liu P."/>
            <person name="Grigoriev I."/>
            <person name="Longcore J.E."/>
            <person name="James T.Y."/>
        </authorList>
    </citation>
    <scope>NUCLEOTIDE SEQUENCE</scope>
    <source>
        <strain evidence="6">JEL0379</strain>
    </source>
</reference>
<dbReference type="GO" id="GO:0070475">
    <property type="term" value="P:rRNA base methylation"/>
    <property type="evidence" value="ECO:0007669"/>
    <property type="project" value="TreeGrafter"/>
</dbReference>
<proteinExistence type="inferred from homology"/>
<keyword evidence="4" id="KW-0949">S-adenosyl-L-methionine</keyword>
<keyword evidence="2" id="KW-0489">Methyltransferase</keyword>
<feature type="region of interest" description="Disordered" evidence="5">
    <location>
        <begin position="191"/>
        <end position="240"/>
    </location>
</feature>
<accession>A0AAD5XR36</accession>
<dbReference type="InterPro" id="IPR029063">
    <property type="entry name" value="SAM-dependent_MTases_sf"/>
</dbReference>
<dbReference type="Gene3D" id="1.10.150.170">
    <property type="entry name" value="Putative methyltransferase TM0872, insert domain"/>
    <property type="match status" value="1"/>
</dbReference>
<dbReference type="InterPro" id="IPR023397">
    <property type="entry name" value="SAM-dep_MeTrfase_MraW_recog"/>
</dbReference>
<dbReference type="PANTHER" id="PTHR11265">
    <property type="entry name" value="S-ADENOSYL-METHYLTRANSFERASE MRAW"/>
    <property type="match status" value="1"/>
</dbReference>
<dbReference type="Gene3D" id="3.40.50.150">
    <property type="entry name" value="Vaccinia Virus protein VP39"/>
    <property type="match status" value="1"/>
</dbReference>
<evidence type="ECO:0000313" key="7">
    <source>
        <dbReference type="Proteomes" id="UP001212152"/>
    </source>
</evidence>
<dbReference type="SUPFAM" id="SSF81799">
    <property type="entry name" value="Putative methyltransferase TM0872, insert domain"/>
    <property type="match status" value="1"/>
</dbReference>
<evidence type="ECO:0000313" key="6">
    <source>
        <dbReference type="EMBL" id="KAJ3184724.1"/>
    </source>
</evidence>
<dbReference type="InterPro" id="IPR002903">
    <property type="entry name" value="RsmH"/>
</dbReference>